<sequence>MKVVVKILVGLAVIVLAYLCVMSIFTPEQFNKEQRRREALIQKRLKDIATYELAYREAYGQFASAEELVQFLTDGKIFVIKAEGDYTDAMFEKGLSEADAARQGLIKRDTIYVSAKDSLLKNGENPAELILVPEFPQHQIEIQASVIPQEVGNDTINMAVFQAGVPMEVYLQGMDRQILDNKIRDAKSRNNGKGYPGLVIGSLEEFKSTGNWE</sequence>
<name>A0A0A2G4W1_9PORP</name>
<dbReference type="AlphaFoldDB" id="A0A0A2G4W1"/>
<accession>A0A0A2G4W1</accession>
<dbReference type="eggNOG" id="ENOG50310GM">
    <property type="taxonomic scope" value="Bacteria"/>
</dbReference>
<dbReference type="EMBL" id="JQZW01000008">
    <property type="protein sequence ID" value="KGN98281.1"/>
    <property type="molecule type" value="Genomic_DNA"/>
</dbReference>
<dbReference type="OrthoDB" id="1466422at2"/>
<keyword evidence="1" id="KW-1133">Transmembrane helix</keyword>
<organism evidence="2 3">
    <name type="scientific">Porphyromonas gingivicanis</name>
    <dbReference type="NCBI Taxonomy" id="266762"/>
    <lineage>
        <taxon>Bacteria</taxon>
        <taxon>Pseudomonadati</taxon>
        <taxon>Bacteroidota</taxon>
        <taxon>Bacteroidia</taxon>
        <taxon>Bacteroidales</taxon>
        <taxon>Porphyromonadaceae</taxon>
        <taxon>Porphyromonas</taxon>
    </lineage>
</organism>
<dbReference type="RefSeq" id="WP_025842253.1">
    <property type="nucleotide sequence ID" value="NZ_JQZW01000008.1"/>
</dbReference>
<keyword evidence="1" id="KW-0472">Membrane</keyword>
<evidence type="ECO:0000313" key="3">
    <source>
        <dbReference type="Proteomes" id="UP000030134"/>
    </source>
</evidence>
<proteinExistence type="predicted"/>
<dbReference type="STRING" id="266762.HQ36_05140"/>
<feature type="transmembrane region" description="Helical" evidence="1">
    <location>
        <begin position="7"/>
        <end position="25"/>
    </location>
</feature>
<keyword evidence="1" id="KW-0812">Transmembrane</keyword>
<evidence type="ECO:0000313" key="2">
    <source>
        <dbReference type="EMBL" id="KGN98281.1"/>
    </source>
</evidence>
<gene>
    <name evidence="2" type="ORF">HQ36_05140</name>
</gene>
<comment type="caution">
    <text evidence="2">The sequence shown here is derived from an EMBL/GenBank/DDBJ whole genome shotgun (WGS) entry which is preliminary data.</text>
</comment>
<evidence type="ECO:0000256" key="1">
    <source>
        <dbReference type="SAM" id="Phobius"/>
    </source>
</evidence>
<reference evidence="2 3" key="1">
    <citation type="submission" date="2014-08" db="EMBL/GenBank/DDBJ databases">
        <title>Porphyromonas gingivicanis strain:COT-022_OH1391 Genome sequencing.</title>
        <authorList>
            <person name="Wallis C."/>
            <person name="Deusch O."/>
            <person name="O'Flynn C."/>
            <person name="Davis I."/>
            <person name="Jospin G."/>
            <person name="Darling A.E."/>
            <person name="Coil D.A."/>
            <person name="Alexiev A."/>
            <person name="Horsfall A."/>
            <person name="Kirkwood N."/>
            <person name="Harris S."/>
            <person name="Eisen J.A."/>
        </authorList>
    </citation>
    <scope>NUCLEOTIDE SEQUENCE [LARGE SCALE GENOMIC DNA]</scope>
    <source>
        <strain evidence="3">COT-022 OH1391</strain>
    </source>
</reference>
<dbReference type="Proteomes" id="UP000030134">
    <property type="component" value="Unassembled WGS sequence"/>
</dbReference>
<protein>
    <submittedName>
        <fullName evidence="2">Uncharacterized protein</fullName>
    </submittedName>
</protein>
<keyword evidence="3" id="KW-1185">Reference proteome</keyword>